<sequence>MFKVLFLLFIVMPIVEIMVLMNVGSLIGALPTIGIVILTAWIGAAMVRQQGMATYQSVQNKLAQGQIPSDEIIAAMLLLVAGVLLLTPGFITDGFGLLLLWPVSRAVMVKAVQAQMAKSKANPSQSSTFFYSNFQQSNHQQTPFSDIDEHASSHHINDGKSNQTIDGEFERKD</sequence>
<evidence type="ECO:0000313" key="3">
    <source>
        <dbReference type="EMBL" id="WNC69080.1"/>
    </source>
</evidence>
<organism evidence="3 4">
    <name type="scientific">Thalassotalea nanhaiensis</name>
    <dbReference type="NCBI Taxonomy" id="3065648"/>
    <lineage>
        <taxon>Bacteria</taxon>
        <taxon>Pseudomonadati</taxon>
        <taxon>Pseudomonadota</taxon>
        <taxon>Gammaproteobacteria</taxon>
        <taxon>Alteromonadales</taxon>
        <taxon>Colwelliaceae</taxon>
        <taxon>Thalassotalea</taxon>
    </lineage>
</organism>
<keyword evidence="2" id="KW-0472">Membrane</keyword>
<protein>
    <submittedName>
        <fullName evidence="3">FxsA family protein</fullName>
    </submittedName>
</protein>
<dbReference type="Proteomes" id="UP001248581">
    <property type="component" value="Chromosome"/>
</dbReference>
<dbReference type="Pfam" id="PF04186">
    <property type="entry name" value="FxsA"/>
    <property type="match status" value="1"/>
</dbReference>
<feature type="compositionally biased region" description="Basic and acidic residues" evidence="1">
    <location>
        <begin position="147"/>
        <end position="158"/>
    </location>
</feature>
<name>A0ABY9TMT7_9GAMM</name>
<dbReference type="NCBIfam" id="NF008528">
    <property type="entry name" value="PRK11463.1-2"/>
    <property type="match status" value="1"/>
</dbReference>
<dbReference type="PANTHER" id="PTHR35335:SF1">
    <property type="entry name" value="UPF0716 PROTEIN FXSA"/>
    <property type="match status" value="1"/>
</dbReference>
<reference evidence="4" key="1">
    <citation type="submission" date="2023-09" db="EMBL/GenBank/DDBJ databases">
        <authorList>
            <person name="Li S."/>
            <person name="Li X."/>
            <person name="Zhang C."/>
            <person name="Zhao Z."/>
        </authorList>
    </citation>
    <scope>NUCLEOTIDE SEQUENCE [LARGE SCALE GENOMIC DNA]</scope>
    <source>
        <strain evidence="4">SQ345</strain>
    </source>
</reference>
<gene>
    <name evidence="3" type="ORF">RI845_02740</name>
</gene>
<feature type="region of interest" description="Disordered" evidence="1">
    <location>
        <begin position="140"/>
        <end position="173"/>
    </location>
</feature>
<accession>A0ABY9TMT7</accession>
<evidence type="ECO:0000256" key="2">
    <source>
        <dbReference type="SAM" id="Phobius"/>
    </source>
</evidence>
<keyword evidence="4" id="KW-1185">Reference proteome</keyword>
<evidence type="ECO:0000313" key="4">
    <source>
        <dbReference type="Proteomes" id="UP001248581"/>
    </source>
</evidence>
<dbReference type="PANTHER" id="PTHR35335">
    <property type="entry name" value="UPF0716 PROTEIN FXSA"/>
    <property type="match status" value="1"/>
</dbReference>
<evidence type="ECO:0000256" key="1">
    <source>
        <dbReference type="SAM" id="MobiDB-lite"/>
    </source>
</evidence>
<keyword evidence="2" id="KW-1133">Transmembrane helix</keyword>
<dbReference type="EMBL" id="CP134146">
    <property type="protein sequence ID" value="WNC69080.1"/>
    <property type="molecule type" value="Genomic_DNA"/>
</dbReference>
<dbReference type="RefSeq" id="WP_348388224.1">
    <property type="nucleotide sequence ID" value="NZ_CP134146.1"/>
</dbReference>
<dbReference type="InterPro" id="IPR007313">
    <property type="entry name" value="FxsA"/>
</dbReference>
<proteinExistence type="predicted"/>
<keyword evidence="2" id="KW-0812">Transmembrane</keyword>
<feature type="transmembrane region" description="Helical" evidence="2">
    <location>
        <begin position="72"/>
        <end position="91"/>
    </location>
</feature>
<feature type="transmembrane region" description="Helical" evidence="2">
    <location>
        <begin position="27"/>
        <end position="47"/>
    </location>
</feature>